<organism evidence="14 15">
    <name type="scientific">Snodgrassella alvi SCGC AB-598-J21</name>
    <dbReference type="NCBI Taxonomy" id="1385367"/>
    <lineage>
        <taxon>Bacteria</taxon>
        <taxon>Pseudomonadati</taxon>
        <taxon>Pseudomonadota</taxon>
        <taxon>Betaproteobacteria</taxon>
        <taxon>Neisseriales</taxon>
        <taxon>Neisseriaceae</taxon>
        <taxon>Snodgrassella</taxon>
    </lineage>
</organism>
<comment type="similarity">
    <text evidence="3 12">Belongs to the UbiA prenyltransferase family.</text>
</comment>
<dbReference type="Gene3D" id="1.10.357.140">
    <property type="entry name" value="UbiA prenyltransferase"/>
    <property type="match status" value="1"/>
</dbReference>
<dbReference type="PANTHER" id="PTHR11048">
    <property type="entry name" value="PRENYLTRANSFERASES"/>
    <property type="match status" value="1"/>
</dbReference>
<dbReference type="CDD" id="cd13959">
    <property type="entry name" value="PT_UbiA_COQ2"/>
    <property type="match status" value="1"/>
</dbReference>
<evidence type="ECO:0000256" key="6">
    <source>
        <dbReference type="ARBA" id="ARBA00022679"/>
    </source>
</evidence>
<dbReference type="GO" id="GO:0008412">
    <property type="term" value="F:4-hydroxybenzoate polyprenyltransferase activity"/>
    <property type="evidence" value="ECO:0007669"/>
    <property type="project" value="UniProtKB-UniRule"/>
</dbReference>
<dbReference type="GO" id="GO:0006744">
    <property type="term" value="P:ubiquinone biosynthetic process"/>
    <property type="evidence" value="ECO:0007669"/>
    <property type="project" value="UniProtKB-UniRule"/>
</dbReference>
<dbReference type="PROSITE" id="PS00943">
    <property type="entry name" value="UBIA"/>
    <property type="match status" value="1"/>
</dbReference>
<dbReference type="InterPro" id="IPR039653">
    <property type="entry name" value="Prenyltransferase"/>
</dbReference>
<dbReference type="InterPro" id="IPR030470">
    <property type="entry name" value="UbiA_prenylTrfase_CS"/>
</dbReference>
<keyword evidence="7 12" id="KW-0831">Ubiquinone biosynthesis</keyword>
<dbReference type="Gene3D" id="1.20.120.1780">
    <property type="entry name" value="UbiA prenyltransferase"/>
    <property type="match status" value="1"/>
</dbReference>
<feature type="transmembrane region" description="Helical" evidence="12">
    <location>
        <begin position="249"/>
        <end position="269"/>
    </location>
</feature>
<keyword evidence="5 12" id="KW-0997">Cell inner membrane</keyword>
<evidence type="ECO:0000256" key="3">
    <source>
        <dbReference type="ARBA" id="ARBA00005985"/>
    </source>
</evidence>
<evidence type="ECO:0000256" key="4">
    <source>
        <dbReference type="ARBA" id="ARBA00022475"/>
    </source>
</evidence>
<dbReference type="Pfam" id="PF01040">
    <property type="entry name" value="UbiA"/>
    <property type="match status" value="1"/>
</dbReference>
<dbReference type="HAMAP" id="MF_01635">
    <property type="entry name" value="UbiA"/>
    <property type="match status" value="1"/>
</dbReference>
<dbReference type="InterPro" id="IPR000537">
    <property type="entry name" value="UbiA_prenyltransferase"/>
</dbReference>
<keyword evidence="6 12" id="KW-0808">Transferase</keyword>
<comment type="subcellular location">
    <subcellularLocation>
        <location evidence="12">Cell inner membrane</location>
        <topology evidence="12">Multi-pass membrane protein</topology>
    </subcellularLocation>
    <subcellularLocation>
        <location evidence="2">Membrane</location>
        <topology evidence="2">Multi-pass membrane protein</topology>
    </subcellularLocation>
</comment>
<name>A0A074V7V4_9NEIS</name>
<evidence type="ECO:0000256" key="13">
    <source>
        <dbReference type="NCBIfam" id="TIGR01474"/>
    </source>
</evidence>
<keyword evidence="8 12" id="KW-0812">Transmembrane</keyword>
<protein>
    <recommendedName>
        <fullName evidence="12 13">4-hydroxybenzoate octaprenyltransferase</fullName>
        <ecNumber evidence="12 13">2.5.1.39</ecNumber>
    </recommendedName>
    <alternativeName>
        <fullName evidence="12">4-HB polyprenyltransferase</fullName>
    </alternativeName>
</protein>
<evidence type="ECO:0000313" key="14">
    <source>
        <dbReference type="EMBL" id="KEP99871.1"/>
    </source>
</evidence>
<feature type="transmembrane region" description="Helical" evidence="12">
    <location>
        <begin position="108"/>
        <end position="126"/>
    </location>
</feature>
<feature type="transmembrane region" description="Helical" evidence="12">
    <location>
        <begin position="58"/>
        <end position="78"/>
    </location>
</feature>
<evidence type="ECO:0000256" key="2">
    <source>
        <dbReference type="ARBA" id="ARBA00004141"/>
    </source>
</evidence>
<keyword evidence="10 12" id="KW-1133">Transmembrane helix</keyword>
<feature type="transmembrane region" description="Helical" evidence="12">
    <location>
        <begin position="156"/>
        <end position="173"/>
    </location>
</feature>
<dbReference type="UniPathway" id="UPA00232"/>
<dbReference type="NCBIfam" id="TIGR01474">
    <property type="entry name" value="ubiA_proteo"/>
    <property type="match status" value="1"/>
</dbReference>
<evidence type="ECO:0000313" key="15">
    <source>
        <dbReference type="Proteomes" id="UP000027644"/>
    </source>
</evidence>
<dbReference type="GO" id="GO:0005886">
    <property type="term" value="C:plasma membrane"/>
    <property type="evidence" value="ECO:0007669"/>
    <property type="project" value="UniProtKB-SubCell"/>
</dbReference>
<comment type="pathway">
    <text evidence="12">Cofactor biosynthesis; ubiquinone biosynthesis.</text>
</comment>
<dbReference type="InterPro" id="IPR006370">
    <property type="entry name" value="HB_polyprenyltransferase-like"/>
</dbReference>
<accession>A0A074V7V4</accession>
<sequence length="304" mass="35132">MNRFFVERKLQDKKNGQLAERFQVYTQLMRIDRPIGTLLLLWPTWWALWIAADGYPDWLIVLLFTIGTFLMRSAGCVINDYADRDFDGAVDRTCQRPFALKKVSKKEALILTLLLCILSAFCLLPMNRLTWLMSIPALFLAMTYPFTKRFFPLPQLYLGLAFSFGIPMAFAAITNHVPMIAWILLAANTLWTLAYDTIYAMADKEDDLKIGIHTSAITFGNHDITAVMLCHAGFDLLMILAGWQIHATIWYWLALVIVSVLQYCQWLNIRTRDRKICFTMFVRNNRIGLILFIGLLLHYWIGKS</sequence>
<feature type="transmembrane region" description="Helical" evidence="12">
    <location>
        <begin position="35"/>
        <end position="52"/>
    </location>
</feature>
<feature type="transmembrane region" description="Helical" evidence="12">
    <location>
        <begin position="281"/>
        <end position="301"/>
    </location>
</feature>
<dbReference type="EC" id="2.5.1.39" evidence="12 13"/>
<evidence type="ECO:0000256" key="8">
    <source>
        <dbReference type="ARBA" id="ARBA00022692"/>
    </source>
</evidence>
<evidence type="ECO:0000256" key="9">
    <source>
        <dbReference type="ARBA" id="ARBA00022842"/>
    </source>
</evidence>
<evidence type="ECO:0000256" key="5">
    <source>
        <dbReference type="ARBA" id="ARBA00022519"/>
    </source>
</evidence>
<comment type="cofactor">
    <cofactor evidence="1 12">
        <name>Mg(2+)</name>
        <dbReference type="ChEBI" id="CHEBI:18420"/>
    </cofactor>
</comment>
<comment type="caution">
    <text evidence="14">The sequence shown here is derived from an EMBL/GenBank/DDBJ whole genome shotgun (WGS) entry which is preliminary data.</text>
</comment>
<dbReference type="FunFam" id="1.10.357.140:FF:000002">
    <property type="entry name" value="4-hydroxybenzoate octaprenyltransferase"/>
    <property type="match status" value="1"/>
</dbReference>
<keyword evidence="4 12" id="KW-1003">Cell membrane</keyword>
<dbReference type="FunFam" id="1.20.120.1780:FF:000001">
    <property type="entry name" value="4-hydroxybenzoate octaprenyltransferase"/>
    <property type="match status" value="1"/>
</dbReference>
<evidence type="ECO:0000256" key="7">
    <source>
        <dbReference type="ARBA" id="ARBA00022688"/>
    </source>
</evidence>
<keyword evidence="9 12" id="KW-0460">Magnesium</keyword>
<evidence type="ECO:0000256" key="10">
    <source>
        <dbReference type="ARBA" id="ARBA00022989"/>
    </source>
</evidence>
<comment type="catalytic activity">
    <reaction evidence="12">
        <text>all-trans-octaprenyl diphosphate + 4-hydroxybenzoate = 4-hydroxy-3-(all-trans-octaprenyl)benzoate + diphosphate</text>
        <dbReference type="Rhea" id="RHEA:27782"/>
        <dbReference type="ChEBI" id="CHEBI:1617"/>
        <dbReference type="ChEBI" id="CHEBI:17879"/>
        <dbReference type="ChEBI" id="CHEBI:33019"/>
        <dbReference type="ChEBI" id="CHEBI:57711"/>
        <dbReference type="EC" id="2.5.1.39"/>
    </reaction>
</comment>
<gene>
    <name evidence="12" type="primary">ubiA</name>
    <name evidence="14" type="ORF">SASC598J21_023080</name>
</gene>
<dbReference type="PANTHER" id="PTHR11048:SF28">
    <property type="entry name" value="4-HYDROXYBENZOATE POLYPRENYLTRANSFERASE, MITOCHONDRIAL"/>
    <property type="match status" value="1"/>
</dbReference>
<feature type="transmembrane region" description="Helical" evidence="12">
    <location>
        <begin position="179"/>
        <end position="202"/>
    </location>
</feature>
<keyword evidence="11 12" id="KW-0472">Membrane</keyword>
<evidence type="ECO:0000256" key="1">
    <source>
        <dbReference type="ARBA" id="ARBA00001946"/>
    </source>
</evidence>
<comment type="function">
    <text evidence="12">Catalyzes the prenylation of para-hydroxybenzoate (PHB) with an all-trans polyprenyl group. Mediates the second step in the final reaction sequence of ubiquinone-8 (UQ-8) biosynthesis, which is the condensation of the polyisoprenoid side chain with PHB, generating the first membrane-bound Q intermediate 3-octaprenyl-4-hydroxybenzoate.</text>
</comment>
<evidence type="ECO:0000256" key="12">
    <source>
        <dbReference type="HAMAP-Rule" id="MF_01635"/>
    </source>
</evidence>
<dbReference type="AlphaFoldDB" id="A0A074V7V4"/>
<dbReference type="InterPro" id="IPR044878">
    <property type="entry name" value="UbiA_sf"/>
</dbReference>
<evidence type="ECO:0000256" key="11">
    <source>
        <dbReference type="ARBA" id="ARBA00023136"/>
    </source>
</evidence>
<reference evidence="14 15" key="1">
    <citation type="journal article" date="2014" name="PLoS Genet.">
        <title>Hidden diversity in honey bee gut symbionts detected by single-cell genomics.</title>
        <authorList>
            <person name="Engel P."/>
            <person name="Stepanauskas R."/>
            <person name="Moran N."/>
        </authorList>
    </citation>
    <scope>NUCLEOTIDE SEQUENCE [LARGE SCALE GENOMIC DNA]</scope>
    <source>
        <strain evidence="14 15">SCGC AB-598-J21</strain>
    </source>
</reference>
<dbReference type="EMBL" id="AVQL01000456">
    <property type="protein sequence ID" value="KEP99871.1"/>
    <property type="molecule type" value="Genomic_DNA"/>
</dbReference>
<proteinExistence type="inferred from homology"/>
<dbReference type="Proteomes" id="UP000027644">
    <property type="component" value="Unassembled WGS sequence"/>
</dbReference>